<dbReference type="PIRSF" id="PIRSF036894">
    <property type="entry name" value="PMI_Firm_short"/>
    <property type="match status" value="1"/>
</dbReference>
<dbReference type="AlphaFoldDB" id="A0A3G9K4M3"/>
<evidence type="ECO:0000256" key="3">
    <source>
        <dbReference type="ARBA" id="ARBA00029741"/>
    </source>
</evidence>
<feature type="domain" description="Mannose-6-phosphate isomerase cupin" evidence="7">
    <location>
        <begin position="238"/>
        <end position="309"/>
    </location>
</feature>
<keyword evidence="8" id="KW-0413">Isomerase</keyword>
<sequence length="311" mass="33664">MGPILLEPTYISPIWGGTRISEARGLPHGGDVNNGEAFDVSAHEGICTTVANGPCAGMKFDEFLARYHDEVIGDLDDEATIQVVSMDPKEFLSVQVHPDEAYAQAAEGDHEKAESWYILHAEPGAELIAGCSTDDVDALRAAAADDTIGNRYGKRVEMHEGDFILIPAGTMHALGPGIFAVEIGSFGNTTYRLCDWGRGRELHVEKGFDVLKTSNEPSVRHLGLYDESAGTRVRTGVEHALFTSNVVDVVGEWSCEGTERYQVLTCVHGNAVIETDEGTVELPYTMSAVIPACTGSYTVRGNCRVLQSYRP</sequence>
<evidence type="ECO:0000256" key="4">
    <source>
        <dbReference type="ARBA" id="ARBA00030762"/>
    </source>
</evidence>
<dbReference type="InterPro" id="IPR014710">
    <property type="entry name" value="RmlC-like_jellyroll"/>
</dbReference>
<dbReference type="Gene3D" id="2.60.120.10">
    <property type="entry name" value="Jelly Rolls"/>
    <property type="match status" value="2"/>
</dbReference>
<dbReference type="GO" id="GO:0005975">
    <property type="term" value="P:carbohydrate metabolic process"/>
    <property type="evidence" value="ECO:0007669"/>
    <property type="project" value="InterPro"/>
</dbReference>
<dbReference type="InterPro" id="IPR051804">
    <property type="entry name" value="Carb_Metab_Reg_Kinase/Isom"/>
</dbReference>
<dbReference type="InterPro" id="IPR014628">
    <property type="entry name" value="Man6P_isomerase_Firm_short"/>
</dbReference>
<dbReference type="GO" id="GO:0004476">
    <property type="term" value="F:mannose-6-phosphate isomerase activity"/>
    <property type="evidence" value="ECO:0007669"/>
    <property type="project" value="InterPro"/>
</dbReference>
<evidence type="ECO:0000256" key="1">
    <source>
        <dbReference type="ARBA" id="ARBA00022723"/>
    </source>
</evidence>
<accession>A0A3G9K4M3</accession>
<comment type="cofactor">
    <cofactor evidence="5">
        <name>Zn(2+)</name>
        <dbReference type="ChEBI" id="CHEBI:29105"/>
    </cofactor>
    <text evidence="5">Binds 1 zinc ion per subunit.</text>
</comment>
<keyword evidence="1 5" id="KW-0479">Metal-binding</keyword>
<dbReference type="GeneID" id="88848181"/>
<dbReference type="Proteomes" id="UP000273154">
    <property type="component" value="Chromosome"/>
</dbReference>
<evidence type="ECO:0000256" key="2">
    <source>
        <dbReference type="ARBA" id="ARBA00022833"/>
    </source>
</evidence>
<feature type="active site" evidence="6">
    <location>
        <position position="192"/>
    </location>
</feature>
<feature type="binding site" evidence="5">
    <location>
        <position position="97"/>
    </location>
    <ligand>
        <name>Zn(2+)</name>
        <dbReference type="ChEBI" id="CHEBI:29105"/>
    </ligand>
</feature>
<dbReference type="GO" id="GO:0046872">
    <property type="term" value="F:metal ion binding"/>
    <property type="evidence" value="ECO:0007669"/>
    <property type="project" value="UniProtKB-KW"/>
</dbReference>
<evidence type="ECO:0000256" key="5">
    <source>
        <dbReference type="PIRSR" id="PIRSR036894-1"/>
    </source>
</evidence>
<dbReference type="RefSeq" id="WP_126420565.1">
    <property type="nucleotide sequence ID" value="NZ_AP019367.1"/>
</dbReference>
<feature type="binding site" evidence="5">
    <location>
        <position position="172"/>
    </location>
    <ligand>
        <name>Zn(2+)</name>
        <dbReference type="ChEBI" id="CHEBI:29105"/>
    </ligand>
</feature>
<dbReference type="OrthoDB" id="9808275at2"/>
<dbReference type="InterPro" id="IPR049071">
    <property type="entry name" value="MPI_cupin_dom"/>
</dbReference>
<organism evidence="8 9">
    <name type="scientific">Parolsenella catena</name>
    <dbReference type="NCBI Taxonomy" id="2003188"/>
    <lineage>
        <taxon>Bacteria</taxon>
        <taxon>Bacillati</taxon>
        <taxon>Actinomycetota</taxon>
        <taxon>Coriobacteriia</taxon>
        <taxon>Coriobacteriales</taxon>
        <taxon>Atopobiaceae</taxon>
        <taxon>Parolsenella</taxon>
    </lineage>
</organism>
<proteinExistence type="predicted"/>
<gene>
    <name evidence="8" type="primary">manA_1</name>
    <name evidence="8" type="ORF">Pcatena_00390</name>
</gene>
<dbReference type="PANTHER" id="PTHR42742">
    <property type="entry name" value="TRANSCRIPTIONAL REPRESSOR MPRA"/>
    <property type="match status" value="1"/>
</dbReference>
<reference evidence="9" key="1">
    <citation type="submission" date="2018-11" db="EMBL/GenBank/DDBJ databases">
        <title>Comparative genomics of Parolsenella catena and Libanicoccus massiliensis: Reclassification of Libanicoccus massiliensis as Parolsenella massiliensis comb. nov.</title>
        <authorList>
            <person name="Sakamoto M."/>
            <person name="Ikeyama N."/>
            <person name="Murakami T."/>
            <person name="Mori H."/>
            <person name="Yuki M."/>
            <person name="Ohkuma M."/>
        </authorList>
    </citation>
    <scope>NUCLEOTIDE SEQUENCE [LARGE SCALE GENOMIC DNA]</scope>
    <source>
        <strain evidence="9">JCM 31932</strain>
    </source>
</reference>
<dbReference type="SUPFAM" id="SSF51182">
    <property type="entry name" value="RmlC-like cupins"/>
    <property type="match status" value="1"/>
</dbReference>
<dbReference type="KEGG" id="pcat:Pcatena_00390"/>
<dbReference type="PANTHER" id="PTHR42742:SF3">
    <property type="entry name" value="FRUCTOKINASE"/>
    <property type="match status" value="1"/>
</dbReference>
<dbReference type="InterPro" id="IPR011051">
    <property type="entry name" value="RmlC_Cupin_sf"/>
</dbReference>
<dbReference type="Pfam" id="PF21621">
    <property type="entry name" value="MPI_cupin_dom"/>
    <property type="match status" value="1"/>
</dbReference>
<protein>
    <recommendedName>
        <fullName evidence="3">Phosphohexomutase</fullName>
    </recommendedName>
    <alternativeName>
        <fullName evidence="4">Phosphomannose isomerase</fullName>
    </alternativeName>
</protein>
<name>A0A3G9K4M3_9ACTN</name>
<feature type="binding site" evidence="5">
    <location>
        <position position="114"/>
    </location>
    <ligand>
        <name>Zn(2+)</name>
        <dbReference type="ChEBI" id="CHEBI:29105"/>
    </ligand>
</feature>
<evidence type="ECO:0000259" key="7">
    <source>
        <dbReference type="Pfam" id="PF21621"/>
    </source>
</evidence>
<dbReference type="EMBL" id="AP019367">
    <property type="protein sequence ID" value="BBH49452.1"/>
    <property type="molecule type" value="Genomic_DNA"/>
</dbReference>
<evidence type="ECO:0000256" key="6">
    <source>
        <dbReference type="PIRSR" id="PIRSR036894-2"/>
    </source>
</evidence>
<evidence type="ECO:0000313" key="9">
    <source>
        <dbReference type="Proteomes" id="UP000273154"/>
    </source>
</evidence>
<keyword evidence="9" id="KW-1185">Reference proteome</keyword>
<dbReference type="CDD" id="cd07010">
    <property type="entry name" value="cupin_PMI_type_I_N_bac"/>
    <property type="match status" value="1"/>
</dbReference>
<evidence type="ECO:0000313" key="8">
    <source>
        <dbReference type="EMBL" id="BBH49452.1"/>
    </source>
</evidence>
<keyword evidence="2 5" id="KW-0862">Zinc</keyword>